<evidence type="ECO:0000313" key="2">
    <source>
        <dbReference type="Proteomes" id="UP000289411"/>
    </source>
</evidence>
<sequence>MTFFSRCETMQRYEPASQARSARRIRVPDETSAFRSALSGFAEDLGILFRYAAGLDYYGRDRHPQGR</sequence>
<protein>
    <submittedName>
        <fullName evidence="1">Uncharacterized protein</fullName>
    </submittedName>
</protein>
<dbReference type="RefSeq" id="WP_129217751.1">
    <property type="nucleotide sequence ID" value="NZ_QYBC01000002.1"/>
</dbReference>
<proteinExistence type="predicted"/>
<reference evidence="1 2" key="1">
    <citation type="submission" date="2018-09" db="EMBL/GenBank/DDBJ databases">
        <authorList>
            <person name="Grouzdev D.S."/>
            <person name="Krutkina M.S."/>
        </authorList>
    </citation>
    <scope>NUCLEOTIDE SEQUENCE [LARGE SCALE GENOMIC DNA]</scope>
    <source>
        <strain evidence="1 2">RmlP001</strain>
    </source>
</reference>
<name>A0A4Q2RIR2_9HYPH</name>
<accession>A0A4Q2RIR2</accession>
<reference evidence="1 2" key="2">
    <citation type="submission" date="2019-02" db="EMBL/GenBank/DDBJ databases">
        <title>'Lichenibacterium ramalinii' gen. nov. sp. nov., 'Lichenibacterium minor' gen. nov. sp. nov.</title>
        <authorList>
            <person name="Pankratov T."/>
        </authorList>
    </citation>
    <scope>NUCLEOTIDE SEQUENCE [LARGE SCALE GENOMIC DNA]</scope>
    <source>
        <strain evidence="1 2">RmlP001</strain>
    </source>
</reference>
<organism evidence="1 2">
    <name type="scientific">Lichenibacterium ramalinae</name>
    <dbReference type="NCBI Taxonomy" id="2316527"/>
    <lineage>
        <taxon>Bacteria</taxon>
        <taxon>Pseudomonadati</taxon>
        <taxon>Pseudomonadota</taxon>
        <taxon>Alphaproteobacteria</taxon>
        <taxon>Hyphomicrobiales</taxon>
        <taxon>Lichenihabitantaceae</taxon>
        <taxon>Lichenibacterium</taxon>
    </lineage>
</organism>
<evidence type="ECO:0000313" key="1">
    <source>
        <dbReference type="EMBL" id="RYB07160.1"/>
    </source>
</evidence>
<dbReference type="EMBL" id="QYBC01000002">
    <property type="protein sequence ID" value="RYB07160.1"/>
    <property type="molecule type" value="Genomic_DNA"/>
</dbReference>
<dbReference type="OrthoDB" id="9904124at2"/>
<comment type="caution">
    <text evidence="1">The sequence shown here is derived from an EMBL/GenBank/DDBJ whole genome shotgun (WGS) entry which is preliminary data.</text>
</comment>
<dbReference type="AlphaFoldDB" id="A0A4Q2RIR2"/>
<dbReference type="Proteomes" id="UP000289411">
    <property type="component" value="Unassembled WGS sequence"/>
</dbReference>
<keyword evidence="2" id="KW-1185">Reference proteome</keyword>
<gene>
    <name evidence="1" type="ORF">D3272_03590</name>
</gene>